<name>A0A0F7L7A3_9VIRU</name>
<organism evidence="1">
    <name type="scientific">uncultured marine virus</name>
    <dbReference type="NCBI Taxonomy" id="186617"/>
    <lineage>
        <taxon>Viruses</taxon>
        <taxon>environmental samples</taxon>
    </lineage>
</organism>
<accession>A0A0F7L7A3</accession>
<sequence length="55" mass="5973">MAANLAGKWFNGGIVSFKRELILGAIPLRFYDDIQCKLSKEVTNVETGTIVSVTG</sequence>
<reference evidence="1" key="1">
    <citation type="journal article" date="2015" name="Front. Microbiol.">
        <title>Combining genomic sequencing methods to explore viral diversity and reveal potential virus-host interactions.</title>
        <authorList>
            <person name="Chow C.E."/>
            <person name="Winget D.M."/>
            <person name="White R.A.III."/>
            <person name="Hallam S.J."/>
            <person name="Suttle C.A."/>
        </authorList>
    </citation>
    <scope>NUCLEOTIDE SEQUENCE</scope>
    <source>
        <strain evidence="1">H4084976</strain>
    </source>
</reference>
<evidence type="ECO:0000313" key="1">
    <source>
        <dbReference type="EMBL" id="AKH47418.1"/>
    </source>
</evidence>
<reference evidence="1" key="2">
    <citation type="submission" date="2015-03" db="EMBL/GenBank/DDBJ databases">
        <authorList>
            <person name="Chow C.-E.T."/>
            <person name="Winget D.M."/>
            <person name="White R.A.III."/>
            <person name="Hallam S.J."/>
            <person name="Suttle C.A."/>
        </authorList>
    </citation>
    <scope>NUCLEOTIDE SEQUENCE</scope>
    <source>
        <strain evidence="1">H4084976</strain>
    </source>
</reference>
<dbReference type="EMBL" id="KR029593">
    <property type="protein sequence ID" value="AKH47418.1"/>
    <property type="molecule type" value="Genomic_DNA"/>
</dbReference>
<proteinExistence type="predicted"/>
<protein>
    <submittedName>
        <fullName evidence="1">Uncharacterized protein</fullName>
    </submittedName>
</protein>